<gene>
    <name evidence="2" type="ORF">HNR42_000542</name>
</gene>
<organism evidence="2 3">
    <name type="scientific">Deinobacterium chartae</name>
    <dbReference type="NCBI Taxonomy" id="521158"/>
    <lineage>
        <taxon>Bacteria</taxon>
        <taxon>Thermotogati</taxon>
        <taxon>Deinococcota</taxon>
        <taxon>Deinococci</taxon>
        <taxon>Deinococcales</taxon>
        <taxon>Deinococcaceae</taxon>
        <taxon>Deinobacterium</taxon>
    </lineage>
</organism>
<dbReference type="Gene3D" id="3.30.530.20">
    <property type="match status" value="1"/>
</dbReference>
<accession>A0A841HYV1</accession>
<feature type="region of interest" description="Disordered" evidence="1">
    <location>
        <begin position="153"/>
        <end position="188"/>
    </location>
</feature>
<name>A0A841HYV1_9DEIO</name>
<reference evidence="2 3" key="1">
    <citation type="submission" date="2020-08" db="EMBL/GenBank/DDBJ databases">
        <title>Genomic Encyclopedia of Type Strains, Phase IV (KMG-IV): sequencing the most valuable type-strain genomes for metagenomic binning, comparative biology and taxonomic classification.</title>
        <authorList>
            <person name="Goeker M."/>
        </authorList>
    </citation>
    <scope>NUCLEOTIDE SEQUENCE [LARGE SCALE GENOMIC DNA]</scope>
    <source>
        <strain evidence="2 3">DSM 21458</strain>
    </source>
</reference>
<evidence type="ECO:0000313" key="3">
    <source>
        <dbReference type="Proteomes" id="UP000569951"/>
    </source>
</evidence>
<dbReference type="EMBL" id="JACHHG010000002">
    <property type="protein sequence ID" value="MBB6097128.1"/>
    <property type="molecule type" value="Genomic_DNA"/>
</dbReference>
<dbReference type="SUPFAM" id="SSF55961">
    <property type="entry name" value="Bet v1-like"/>
    <property type="match status" value="1"/>
</dbReference>
<keyword evidence="3" id="KW-1185">Reference proteome</keyword>
<dbReference type="InterPro" id="IPR019587">
    <property type="entry name" value="Polyketide_cyclase/dehydratase"/>
</dbReference>
<dbReference type="RefSeq" id="WP_183984267.1">
    <property type="nucleotide sequence ID" value="NZ_JACHHG010000002.1"/>
</dbReference>
<dbReference type="InterPro" id="IPR023393">
    <property type="entry name" value="START-like_dom_sf"/>
</dbReference>
<evidence type="ECO:0000256" key="1">
    <source>
        <dbReference type="SAM" id="MobiDB-lite"/>
    </source>
</evidence>
<proteinExistence type="predicted"/>
<dbReference type="CDD" id="cd07812">
    <property type="entry name" value="SRPBCC"/>
    <property type="match status" value="1"/>
</dbReference>
<evidence type="ECO:0008006" key="4">
    <source>
        <dbReference type="Google" id="ProtNLM"/>
    </source>
</evidence>
<dbReference type="AlphaFoldDB" id="A0A841HYV1"/>
<dbReference type="Pfam" id="PF10604">
    <property type="entry name" value="Polyketide_cyc2"/>
    <property type="match status" value="1"/>
</dbReference>
<comment type="caution">
    <text evidence="2">The sequence shown here is derived from an EMBL/GenBank/DDBJ whole genome shotgun (WGS) entry which is preliminary data.</text>
</comment>
<evidence type="ECO:0000313" key="2">
    <source>
        <dbReference type="EMBL" id="MBB6097128.1"/>
    </source>
</evidence>
<protein>
    <recommendedName>
        <fullName evidence="4">Polyketide cyclase / dehydrase and lipid transport</fullName>
    </recommendedName>
</protein>
<dbReference type="Proteomes" id="UP000569951">
    <property type="component" value="Unassembled WGS sequence"/>
</dbReference>
<sequence>MLDPIKLKETYYIRSRPDVLFRLVNEPKRRVKWDRNLRSMTYVGEERLVGGAVVKIRLPARLAGMSFQARYTQLQAPSRSTLESLRGFGPIERYLQQWSFKPIPGGTEITASLTVNPRFNFMRRPLERLLRNMLIQTLVDLQRQVDAGGAEAMLESAREAAKEARKRRKPGKDAKDAKSTAAGPKRSK</sequence>